<dbReference type="GO" id="GO:0005615">
    <property type="term" value="C:extracellular space"/>
    <property type="evidence" value="ECO:0007669"/>
    <property type="project" value="TreeGrafter"/>
</dbReference>
<dbReference type="InterPro" id="IPR003591">
    <property type="entry name" value="Leu-rich_rpt_typical-subtyp"/>
</dbReference>
<dbReference type="InterPro" id="IPR001611">
    <property type="entry name" value="Leu-rich_rpt"/>
</dbReference>
<keyword evidence="1" id="KW-0433">Leucine-rich repeat</keyword>
<dbReference type="FunFam" id="3.80.10.10:FF:000169">
    <property type="entry name" value="TLR4 interactor with leucine rich repeats"/>
    <property type="match status" value="1"/>
</dbReference>
<evidence type="ECO:0000256" key="3">
    <source>
        <dbReference type="ARBA" id="ARBA00022737"/>
    </source>
</evidence>
<feature type="signal peptide" evidence="4">
    <location>
        <begin position="1"/>
        <end position="16"/>
    </location>
</feature>
<dbReference type="Gene3D" id="3.80.10.10">
    <property type="entry name" value="Ribonuclease Inhibitor"/>
    <property type="match status" value="2"/>
</dbReference>
<evidence type="ECO:0000256" key="4">
    <source>
        <dbReference type="SAM" id="SignalP"/>
    </source>
</evidence>
<dbReference type="SMART" id="SM00364">
    <property type="entry name" value="LRR_BAC"/>
    <property type="match status" value="4"/>
</dbReference>
<name>A0A6P4YXE0_BRABE</name>
<dbReference type="Pfam" id="PF13855">
    <property type="entry name" value="LRR_8"/>
    <property type="match status" value="2"/>
</dbReference>
<dbReference type="RefSeq" id="XP_019621926.1">
    <property type="nucleotide sequence ID" value="XM_019766367.1"/>
</dbReference>
<evidence type="ECO:0000256" key="2">
    <source>
        <dbReference type="ARBA" id="ARBA00022729"/>
    </source>
</evidence>
<dbReference type="GeneID" id="109468125"/>
<dbReference type="PANTHER" id="PTHR24373:SF383">
    <property type="entry name" value="LEUCINE-RICH REPEAT-CONTAINING PROTEIN 15-LIKE"/>
    <property type="match status" value="1"/>
</dbReference>
<sequence length="378" mass="42519">MMGVLMFLLVILKVLGAAETCSCTSSPYCRCVGQGLTSIPPDLPTSIIGLNLGQNLITTLSQSDFSEYRNLETLELPQNRISVINSQPFYHLSSLTNLYLNNNRITALSPDMFTGLGNLERLELESNKIIDIQAKTFSSTPNLVRLTLFSNNLIRLRVDMFTGLGNLQGLYLNNNNITDIQTGTLNPTPELRYLDLNNNQIHSIPSNLLANLLQLTELRLNENDIKIFPFEDLSKIQRISLLYLNNNQMTTLPSLAYEILSSISTVNIDNYPWQCDCRMVDFKLKMTEPRSFDKQITCSQPDSLSGQNLIKVNPGDLMTDCQKPNITRFERIENYLLIQGETLRLVCEASGIPTPDITVRLPSGLEFNATVYYCQLEG</sequence>
<feature type="chain" id="PRO_5027813085" evidence="4">
    <location>
        <begin position="17"/>
        <end position="378"/>
    </location>
</feature>
<keyword evidence="2 4" id="KW-0732">Signal</keyword>
<dbReference type="GO" id="GO:0031012">
    <property type="term" value="C:extracellular matrix"/>
    <property type="evidence" value="ECO:0007669"/>
    <property type="project" value="TreeGrafter"/>
</dbReference>
<dbReference type="PROSITE" id="PS51450">
    <property type="entry name" value="LRR"/>
    <property type="match status" value="3"/>
</dbReference>
<dbReference type="SMART" id="SM00365">
    <property type="entry name" value="LRR_SD22"/>
    <property type="match status" value="5"/>
</dbReference>
<dbReference type="SMART" id="SM00082">
    <property type="entry name" value="LRRCT"/>
    <property type="match status" value="1"/>
</dbReference>
<protein>
    <submittedName>
        <fullName evidence="7">Slit homolog 1 protein-like</fullName>
    </submittedName>
</protein>
<evidence type="ECO:0000313" key="7">
    <source>
        <dbReference type="RefSeq" id="XP_019621926.1"/>
    </source>
</evidence>
<reference evidence="7" key="1">
    <citation type="submission" date="2025-08" db="UniProtKB">
        <authorList>
            <consortium name="RefSeq"/>
        </authorList>
    </citation>
    <scope>IDENTIFICATION</scope>
    <source>
        <tissue evidence="7">Gonad</tissue>
    </source>
</reference>
<evidence type="ECO:0000256" key="1">
    <source>
        <dbReference type="ARBA" id="ARBA00022614"/>
    </source>
</evidence>
<proteinExistence type="predicted"/>
<dbReference type="InterPro" id="IPR032675">
    <property type="entry name" value="LRR_dom_sf"/>
</dbReference>
<dbReference type="InterPro" id="IPR050328">
    <property type="entry name" value="Dev_Immune_Receptor"/>
</dbReference>
<dbReference type="SUPFAM" id="SSF52058">
    <property type="entry name" value="L domain-like"/>
    <property type="match status" value="1"/>
</dbReference>
<dbReference type="AlphaFoldDB" id="A0A6P4YXE0"/>
<organism evidence="6 7">
    <name type="scientific">Branchiostoma belcheri</name>
    <name type="common">Amphioxus</name>
    <dbReference type="NCBI Taxonomy" id="7741"/>
    <lineage>
        <taxon>Eukaryota</taxon>
        <taxon>Metazoa</taxon>
        <taxon>Chordata</taxon>
        <taxon>Cephalochordata</taxon>
        <taxon>Leptocardii</taxon>
        <taxon>Amphioxiformes</taxon>
        <taxon>Branchiostomatidae</taxon>
        <taxon>Branchiostoma</taxon>
    </lineage>
</organism>
<accession>A0A6P4YXE0</accession>
<dbReference type="Proteomes" id="UP000515135">
    <property type="component" value="Unplaced"/>
</dbReference>
<keyword evidence="3" id="KW-0677">Repeat</keyword>
<dbReference type="PANTHER" id="PTHR24373">
    <property type="entry name" value="SLIT RELATED LEUCINE-RICH REPEAT NEURONAL PROTEIN"/>
    <property type="match status" value="1"/>
</dbReference>
<dbReference type="KEGG" id="bbel:109468125"/>
<dbReference type="SMART" id="SM00369">
    <property type="entry name" value="LRR_TYP"/>
    <property type="match status" value="7"/>
</dbReference>
<keyword evidence="6" id="KW-1185">Reference proteome</keyword>
<dbReference type="OrthoDB" id="676979at2759"/>
<feature type="domain" description="LRRCT" evidence="5">
    <location>
        <begin position="272"/>
        <end position="322"/>
    </location>
</feature>
<gene>
    <name evidence="7" type="primary">LOC109468125</name>
</gene>
<evidence type="ECO:0000313" key="6">
    <source>
        <dbReference type="Proteomes" id="UP000515135"/>
    </source>
</evidence>
<evidence type="ECO:0000259" key="5">
    <source>
        <dbReference type="SMART" id="SM00082"/>
    </source>
</evidence>
<dbReference type="InterPro" id="IPR000483">
    <property type="entry name" value="Cys-rich_flank_reg_C"/>
</dbReference>